<evidence type="ECO:0000256" key="10">
    <source>
        <dbReference type="ARBA" id="ARBA00023012"/>
    </source>
</evidence>
<feature type="domain" description="Histidine kinase" evidence="14">
    <location>
        <begin position="295"/>
        <end position="508"/>
    </location>
</feature>
<evidence type="ECO:0000256" key="13">
    <source>
        <dbReference type="SAM" id="Phobius"/>
    </source>
</evidence>
<dbReference type="GO" id="GO:0000155">
    <property type="term" value="F:phosphorelay sensor kinase activity"/>
    <property type="evidence" value="ECO:0007669"/>
    <property type="project" value="InterPro"/>
</dbReference>
<keyword evidence="11 13" id="KW-0472">Membrane</keyword>
<dbReference type="SMART" id="SM00304">
    <property type="entry name" value="HAMP"/>
    <property type="match status" value="1"/>
</dbReference>
<comment type="cofactor">
    <cofactor evidence="2">
        <name>a divalent metal cation</name>
        <dbReference type="ChEBI" id="CHEBI:60240"/>
    </cofactor>
</comment>
<reference evidence="16 17" key="1">
    <citation type="submission" date="2019-06" db="EMBL/GenBank/DDBJ databases">
        <title>Sequencing the genomes of 1000 actinobacteria strains.</title>
        <authorList>
            <person name="Klenk H.-P."/>
        </authorList>
    </citation>
    <scope>NUCLEOTIDE SEQUENCE [LARGE SCALE GENOMIC DNA]</scope>
    <source>
        <strain evidence="16 17">DSM 43186</strain>
    </source>
</reference>
<dbReference type="PANTHER" id="PTHR45436:SF5">
    <property type="entry name" value="SENSOR HISTIDINE KINASE TRCS"/>
    <property type="match status" value="1"/>
</dbReference>
<keyword evidence="17" id="KW-1185">Reference proteome</keyword>
<proteinExistence type="predicted"/>
<comment type="catalytic activity">
    <reaction evidence="1">
        <text>ATP + protein L-histidine = ADP + protein N-phospho-L-histidine.</text>
        <dbReference type="EC" id="2.7.13.3"/>
    </reaction>
</comment>
<dbReference type="PROSITE" id="PS50885">
    <property type="entry name" value="HAMP"/>
    <property type="match status" value="1"/>
</dbReference>
<keyword evidence="8 16" id="KW-0418">Kinase</keyword>
<dbReference type="PRINTS" id="PR00344">
    <property type="entry name" value="BCTRLSENSOR"/>
</dbReference>
<evidence type="ECO:0000259" key="15">
    <source>
        <dbReference type="PROSITE" id="PS50885"/>
    </source>
</evidence>
<dbReference type="GO" id="GO:0005886">
    <property type="term" value="C:plasma membrane"/>
    <property type="evidence" value="ECO:0007669"/>
    <property type="project" value="UniProtKB-SubCell"/>
</dbReference>
<evidence type="ECO:0000256" key="5">
    <source>
        <dbReference type="ARBA" id="ARBA00022553"/>
    </source>
</evidence>
<feature type="region of interest" description="Disordered" evidence="12">
    <location>
        <begin position="1"/>
        <end position="25"/>
    </location>
</feature>
<evidence type="ECO:0000256" key="12">
    <source>
        <dbReference type="SAM" id="MobiDB-lite"/>
    </source>
</evidence>
<evidence type="ECO:0000256" key="4">
    <source>
        <dbReference type="ARBA" id="ARBA00012438"/>
    </source>
</evidence>
<sequence length="530" mass="56248">MNGRRPTKELRALTGAEGDAGPDRRVRRRPWSLRTRLTVTVLALLVAGLFAVPFATWAVVRDAGAERARERLTTFAADLTPLLADGRTLALGGDGEAMLRALGRAGGPSFVQVHTADGRPVQTVALDGSPPIDGPVTARPWWPGPRTAGSPDGARFAREGPGRDGGPFPGASDWWLRGSWLPDGRVLVVGTRTDEYDAFNGRLTGVHFAITVAALVTLAVIAYRAIRRALLPLDRIAATAKAIGDGDLTRRVEPADPHSEAGRLGLALNAMLGQIEAAFREREASEERLRRFIADASHELRTPVATVRGYAELFRRGAAERPADLAKTMDRIESEARRMGVLVDELLLLARLDQGRPLDRAPLDLTGLAADAVAAARAVDPERPLTLHAGTPLPVQGDAVRLRQLLDNLLANVRDHTPPGTPATVTLRAEHDSAVIEVRDEGPGIPADHAPHVFDRFYRADPARSRTGGGTGLGLAIVAAIAQAHGGTAALRPGGPGATFEIRLPLDVRSAQPMAGRSGPAPPGEPDAHA</sequence>
<dbReference type="EC" id="2.7.13.3" evidence="4"/>
<keyword evidence="5" id="KW-0597">Phosphoprotein</keyword>
<evidence type="ECO:0000313" key="17">
    <source>
        <dbReference type="Proteomes" id="UP000319213"/>
    </source>
</evidence>
<evidence type="ECO:0000256" key="8">
    <source>
        <dbReference type="ARBA" id="ARBA00022777"/>
    </source>
</evidence>
<dbReference type="InterPro" id="IPR003594">
    <property type="entry name" value="HATPase_dom"/>
</dbReference>
<evidence type="ECO:0000256" key="6">
    <source>
        <dbReference type="ARBA" id="ARBA00022679"/>
    </source>
</evidence>
<evidence type="ECO:0000313" key="16">
    <source>
        <dbReference type="EMBL" id="TQM73660.1"/>
    </source>
</evidence>
<dbReference type="RefSeq" id="WP_211350130.1">
    <property type="nucleotide sequence ID" value="NZ_BMPV01000004.1"/>
</dbReference>
<keyword evidence="6" id="KW-0808">Transferase</keyword>
<dbReference type="SUPFAM" id="SSF158472">
    <property type="entry name" value="HAMP domain-like"/>
    <property type="match status" value="1"/>
</dbReference>
<comment type="subcellular location">
    <subcellularLocation>
        <location evidence="3">Cell membrane</location>
    </subcellularLocation>
</comment>
<dbReference type="InterPro" id="IPR004358">
    <property type="entry name" value="Sig_transdc_His_kin-like_C"/>
</dbReference>
<organism evidence="16 17">
    <name type="scientific">Thermopolyspora flexuosa</name>
    <dbReference type="NCBI Taxonomy" id="103836"/>
    <lineage>
        <taxon>Bacteria</taxon>
        <taxon>Bacillati</taxon>
        <taxon>Actinomycetota</taxon>
        <taxon>Actinomycetes</taxon>
        <taxon>Streptosporangiales</taxon>
        <taxon>Streptosporangiaceae</taxon>
        <taxon>Thermopolyspora</taxon>
    </lineage>
</organism>
<evidence type="ECO:0000256" key="11">
    <source>
        <dbReference type="ARBA" id="ARBA00023136"/>
    </source>
</evidence>
<feature type="transmembrane region" description="Helical" evidence="13">
    <location>
        <begin position="37"/>
        <end position="60"/>
    </location>
</feature>
<dbReference type="InterPro" id="IPR005467">
    <property type="entry name" value="His_kinase_dom"/>
</dbReference>
<dbReference type="Pfam" id="PF00672">
    <property type="entry name" value="HAMP"/>
    <property type="match status" value="1"/>
</dbReference>
<feature type="domain" description="HAMP" evidence="15">
    <location>
        <begin position="227"/>
        <end position="280"/>
    </location>
</feature>
<dbReference type="InterPro" id="IPR003661">
    <property type="entry name" value="HisK_dim/P_dom"/>
</dbReference>
<evidence type="ECO:0000259" key="14">
    <source>
        <dbReference type="PROSITE" id="PS50109"/>
    </source>
</evidence>
<dbReference type="InterPro" id="IPR036890">
    <property type="entry name" value="HATPase_C_sf"/>
</dbReference>
<dbReference type="GO" id="GO:0005509">
    <property type="term" value="F:calcium ion binding"/>
    <property type="evidence" value="ECO:0007669"/>
    <property type="project" value="UniProtKB-ARBA"/>
</dbReference>
<dbReference type="PANTHER" id="PTHR45436">
    <property type="entry name" value="SENSOR HISTIDINE KINASE YKOH"/>
    <property type="match status" value="1"/>
</dbReference>
<gene>
    <name evidence="16" type="ORF">FHX40_0313</name>
</gene>
<keyword evidence="7 13" id="KW-0812">Transmembrane</keyword>
<name>A0A543ISV9_9ACTN</name>
<evidence type="ECO:0000256" key="2">
    <source>
        <dbReference type="ARBA" id="ARBA00001968"/>
    </source>
</evidence>
<dbReference type="Proteomes" id="UP000319213">
    <property type="component" value="Unassembled WGS sequence"/>
</dbReference>
<dbReference type="CDD" id="cd06225">
    <property type="entry name" value="HAMP"/>
    <property type="match status" value="1"/>
</dbReference>
<accession>A0A543ISV9</accession>
<dbReference type="Gene3D" id="3.30.565.10">
    <property type="entry name" value="Histidine kinase-like ATPase, C-terminal domain"/>
    <property type="match status" value="1"/>
</dbReference>
<evidence type="ECO:0000256" key="7">
    <source>
        <dbReference type="ARBA" id="ARBA00022692"/>
    </source>
</evidence>
<comment type="caution">
    <text evidence="16">The sequence shown here is derived from an EMBL/GenBank/DDBJ whole genome shotgun (WGS) entry which is preliminary data.</text>
</comment>
<dbReference type="CDD" id="cd00075">
    <property type="entry name" value="HATPase"/>
    <property type="match status" value="1"/>
</dbReference>
<dbReference type="CDD" id="cd00082">
    <property type="entry name" value="HisKA"/>
    <property type="match status" value="1"/>
</dbReference>
<evidence type="ECO:0000256" key="9">
    <source>
        <dbReference type="ARBA" id="ARBA00022989"/>
    </source>
</evidence>
<keyword evidence="10" id="KW-0902">Two-component regulatory system</keyword>
<dbReference type="SMART" id="SM00388">
    <property type="entry name" value="HisKA"/>
    <property type="match status" value="1"/>
</dbReference>
<dbReference type="InterPro" id="IPR050428">
    <property type="entry name" value="TCS_sensor_his_kinase"/>
</dbReference>
<dbReference type="InterPro" id="IPR036097">
    <property type="entry name" value="HisK_dim/P_sf"/>
</dbReference>
<dbReference type="SMART" id="SM00387">
    <property type="entry name" value="HATPase_c"/>
    <property type="match status" value="1"/>
</dbReference>
<keyword evidence="9 13" id="KW-1133">Transmembrane helix</keyword>
<dbReference type="PROSITE" id="PS50109">
    <property type="entry name" value="HIS_KIN"/>
    <property type="match status" value="1"/>
</dbReference>
<evidence type="ECO:0000256" key="1">
    <source>
        <dbReference type="ARBA" id="ARBA00000085"/>
    </source>
</evidence>
<dbReference type="Gene3D" id="6.10.340.10">
    <property type="match status" value="1"/>
</dbReference>
<evidence type="ECO:0000256" key="3">
    <source>
        <dbReference type="ARBA" id="ARBA00004236"/>
    </source>
</evidence>
<dbReference type="FunFam" id="3.30.565.10:FF:000006">
    <property type="entry name" value="Sensor histidine kinase WalK"/>
    <property type="match status" value="1"/>
</dbReference>
<feature type="compositionally biased region" description="Basic and acidic residues" evidence="12">
    <location>
        <begin position="1"/>
        <end position="11"/>
    </location>
</feature>
<dbReference type="SUPFAM" id="SSF47384">
    <property type="entry name" value="Homodimeric domain of signal transducing histidine kinase"/>
    <property type="match status" value="1"/>
</dbReference>
<dbReference type="Pfam" id="PF00512">
    <property type="entry name" value="HisKA"/>
    <property type="match status" value="1"/>
</dbReference>
<dbReference type="FunFam" id="1.10.287.130:FF:000001">
    <property type="entry name" value="Two-component sensor histidine kinase"/>
    <property type="match status" value="1"/>
</dbReference>
<dbReference type="SUPFAM" id="SSF55874">
    <property type="entry name" value="ATPase domain of HSP90 chaperone/DNA topoisomerase II/histidine kinase"/>
    <property type="match status" value="1"/>
</dbReference>
<protein>
    <recommendedName>
        <fullName evidence="4">histidine kinase</fullName>
        <ecNumber evidence="4">2.7.13.3</ecNumber>
    </recommendedName>
</protein>
<dbReference type="AlphaFoldDB" id="A0A543ISV9"/>
<dbReference type="Gene3D" id="1.10.287.130">
    <property type="match status" value="1"/>
</dbReference>
<dbReference type="Pfam" id="PF02518">
    <property type="entry name" value="HATPase_c"/>
    <property type="match status" value="1"/>
</dbReference>
<dbReference type="InterPro" id="IPR003660">
    <property type="entry name" value="HAMP_dom"/>
</dbReference>
<dbReference type="EMBL" id="VFPQ01000001">
    <property type="protein sequence ID" value="TQM73660.1"/>
    <property type="molecule type" value="Genomic_DNA"/>
</dbReference>